<gene>
    <name evidence="1" type="ORF">PROQFM164_S04g000969</name>
</gene>
<evidence type="ECO:0000313" key="2">
    <source>
        <dbReference type="Proteomes" id="UP000030686"/>
    </source>
</evidence>
<keyword evidence="1" id="KW-0413">Isomerase</keyword>
<proteinExistence type="predicted"/>
<sequence length="296" mass="34040">MRIKRFRSTWGVDPGQNLDHWAKWFPELQKKGYSGVEVKVLLLHPEMDFKRLRQICDQLGFEIAVIAQTSLPSILGPRPSRLNADNHLQRYREIISLVNPLNPAAITFQSGQDDWDIKESIKYFQRTIDIDEELGVSGRVYHETHRSRSLCAPWVTQCILQAVPRLRLTADFSHWVVVSERLLDSADDDRAMVEAIIPHVYHIHTRIGTTQASQCPEPMHPSFEQERLSFERLWKSILSNHFKRHGHDATITFVPEYGPFPYQPIGSPKAYGEVADEEGQRLQALFDEFAATLVAT</sequence>
<accession>W6QGY8</accession>
<evidence type="ECO:0000313" key="1">
    <source>
        <dbReference type="EMBL" id="CDM36088.1"/>
    </source>
</evidence>
<dbReference type="AlphaFoldDB" id="W6QGY8"/>
<name>W6QGY8_PENRF</name>
<organism evidence="1 2">
    <name type="scientific">Penicillium roqueforti (strain FM164)</name>
    <dbReference type="NCBI Taxonomy" id="1365484"/>
    <lineage>
        <taxon>Eukaryota</taxon>
        <taxon>Fungi</taxon>
        <taxon>Dikarya</taxon>
        <taxon>Ascomycota</taxon>
        <taxon>Pezizomycotina</taxon>
        <taxon>Eurotiomycetes</taxon>
        <taxon>Eurotiomycetidae</taxon>
        <taxon>Eurotiales</taxon>
        <taxon>Aspergillaceae</taxon>
        <taxon>Penicillium</taxon>
    </lineage>
</organism>
<dbReference type="Proteomes" id="UP000030686">
    <property type="component" value="Unassembled WGS sequence"/>
</dbReference>
<keyword evidence="2" id="KW-1185">Reference proteome</keyword>
<dbReference type="OrthoDB" id="9971575at2759"/>
<dbReference type="InterPro" id="IPR036237">
    <property type="entry name" value="Xyl_isomerase-like_sf"/>
</dbReference>
<dbReference type="OMA" id="YLHHLPF"/>
<dbReference type="SUPFAM" id="SSF51658">
    <property type="entry name" value="Xylose isomerase-like"/>
    <property type="match status" value="1"/>
</dbReference>
<protein>
    <submittedName>
        <fullName evidence="1">Xylose isomerase-like, TIM barrel domain</fullName>
    </submittedName>
</protein>
<reference evidence="1" key="1">
    <citation type="journal article" date="2014" name="Nat. Commun.">
        <title>Multiple recent horizontal transfers of a large genomic region in cheese making fungi.</title>
        <authorList>
            <person name="Cheeseman K."/>
            <person name="Ropars J."/>
            <person name="Renault P."/>
            <person name="Dupont J."/>
            <person name="Gouzy J."/>
            <person name="Branca A."/>
            <person name="Abraham A.L."/>
            <person name="Ceppi M."/>
            <person name="Conseiller E."/>
            <person name="Debuchy R."/>
            <person name="Malagnac F."/>
            <person name="Goarin A."/>
            <person name="Silar P."/>
            <person name="Lacoste S."/>
            <person name="Sallet E."/>
            <person name="Bensimon A."/>
            <person name="Giraud T."/>
            <person name="Brygoo Y."/>
        </authorList>
    </citation>
    <scope>NUCLEOTIDE SEQUENCE [LARGE SCALE GENOMIC DNA]</scope>
    <source>
        <strain evidence="1">FM164</strain>
    </source>
</reference>
<dbReference type="Gene3D" id="3.20.20.150">
    <property type="entry name" value="Divalent-metal-dependent TIM barrel enzymes"/>
    <property type="match status" value="1"/>
</dbReference>
<dbReference type="GO" id="GO:0016853">
    <property type="term" value="F:isomerase activity"/>
    <property type="evidence" value="ECO:0007669"/>
    <property type="project" value="UniProtKB-KW"/>
</dbReference>
<dbReference type="EMBL" id="HG792018">
    <property type="protein sequence ID" value="CDM36088.1"/>
    <property type="molecule type" value="Genomic_DNA"/>
</dbReference>